<dbReference type="InterPro" id="IPR025287">
    <property type="entry name" value="WAK_GUB"/>
</dbReference>
<reference evidence="5" key="2">
    <citation type="journal article" date="2023" name="Int. J. Mol. Sci.">
        <title>De Novo Assembly and Annotation of 11 Diverse Shrub Willow (Salix) Genomes Reveals Novel Gene Organization in Sex-Linked Regions.</title>
        <authorList>
            <person name="Hyden B."/>
            <person name="Feng K."/>
            <person name="Yates T.B."/>
            <person name="Jawdy S."/>
            <person name="Cereghino C."/>
            <person name="Smart L.B."/>
            <person name="Muchero W."/>
        </authorList>
    </citation>
    <scope>NUCLEOTIDE SEQUENCE</scope>
    <source>
        <tissue evidence="5">Shoot tip</tissue>
    </source>
</reference>
<sequence length="277" mass="30359">MWVSWLMMLLSLWPVASSDAKPGCQEKCGNVSVPYPFGILEPSCAMNDNFFLNCTSNNELLFGNMPISDISQQEGTVTVGIYAAFNCYTKTGIETDSFSQSMTLAGPFMLSHTRNIFTATGCDTFAEVTNSESTYGAACLSLCTEYVEMSDANPCSADTRSLKISDWQLSRTPKYGKDAYATDVVIEWVVKNETCEQAKADASAYACGTNANCTYPESGQGYRCSCNEGFQGNPYLQEGCQGKLVIVLWLLCFEYIYAFEGLPVVSRHVFSFSSGIL</sequence>
<dbReference type="EMBL" id="JAPFFK010000004">
    <property type="protein sequence ID" value="KAJ6765730.1"/>
    <property type="molecule type" value="Genomic_DNA"/>
</dbReference>
<reference evidence="5" key="1">
    <citation type="submission" date="2022-11" db="EMBL/GenBank/DDBJ databases">
        <authorList>
            <person name="Hyden B.L."/>
            <person name="Feng K."/>
            <person name="Yates T."/>
            <person name="Jawdy S."/>
            <person name="Smart L.B."/>
            <person name="Muchero W."/>
        </authorList>
    </citation>
    <scope>NUCLEOTIDE SEQUENCE</scope>
    <source>
        <tissue evidence="5">Shoot tip</tissue>
    </source>
</reference>
<dbReference type="GO" id="GO:0016020">
    <property type="term" value="C:membrane"/>
    <property type="evidence" value="ECO:0007669"/>
    <property type="project" value="UniProtKB-SubCell"/>
</dbReference>
<dbReference type="Proteomes" id="UP001151532">
    <property type="component" value="Chromosome 4"/>
</dbReference>
<evidence type="ECO:0000256" key="2">
    <source>
        <dbReference type="ARBA" id="ARBA00022729"/>
    </source>
</evidence>
<feature type="chain" id="PRO_5040128185" description="Wall-associated receptor kinase galacturonan-binding domain-containing protein" evidence="3">
    <location>
        <begin position="19"/>
        <end position="277"/>
    </location>
</feature>
<keyword evidence="2 3" id="KW-0732">Signal</keyword>
<dbReference type="OrthoDB" id="1001427at2759"/>
<dbReference type="PANTHER" id="PTHR33491">
    <property type="entry name" value="OSJNBA0016N04.9 PROTEIN"/>
    <property type="match status" value="1"/>
</dbReference>
<gene>
    <name evidence="5" type="ORF">OIU79_021837</name>
</gene>
<proteinExistence type="predicted"/>
<dbReference type="GO" id="GO:0030247">
    <property type="term" value="F:polysaccharide binding"/>
    <property type="evidence" value="ECO:0007669"/>
    <property type="project" value="InterPro"/>
</dbReference>
<feature type="domain" description="Wall-associated receptor kinase galacturonan-binding" evidence="4">
    <location>
        <begin position="24"/>
        <end position="79"/>
    </location>
</feature>
<evidence type="ECO:0000256" key="3">
    <source>
        <dbReference type="SAM" id="SignalP"/>
    </source>
</evidence>
<keyword evidence="6" id="KW-1185">Reference proteome</keyword>
<evidence type="ECO:0000256" key="1">
    <source>
        <dbReference type="ARBA" id="ARBA00004167"/>
    </source>
</evidence>
<evidence type="ECO:0000259" key="4">
    <source>
        <dbReference type="Pfam" id="PF13947"/>
    </source>
</evidence>
<accession>A0A9Q0WHG4</accession>
<dbReference type="AlphaFoldDB" id="A0A9Q0WHG4"/>
<evidence type="ECO:0000313" key="5">
    <source>
        <dbReference type="EMBL" id="KAJ6765730.1"/>
    </source>
</evidence>
<dbReference type="Pfam" id="PF13947">
    <property type="entry name" value="GUB_WAK_bind"/>
    <property type="match status" value="1"/>
</dbReference>
<comment type="subcellular location">
    <subcellularLocation>
        <location evidence="1">Membrane</location>
        <topology evidence="1">Single-pass membrane protein</topology>
    </subcellularLocation>
</comment>
<feature type="signal peptide" evidence="3">
    <location>
        <begin position="1"/>
        <end position="18"/>
    </location>
</feature>
<comment type="caution">
    <text evidence="5">The sequence shown here is derived from an EMBL/GenBank/DDBJ whole genome shotgun (WGS) entry which is preliminary data.</text>
</comment>
<name>A0A9Q0WHG4_SALPP</name>
<evidence type="ECO:0000313" key="6">
    <source>
        <dbReference type="Proteomes" id="UP001151532"/>
    </source>
</evidence>
<dbReference type="Gene3D" id="2.10.25.10">
    <property type="entry name" value="Laminin"/>
    <property type="match status" value="1"/>
</dbReference>
<protein>
    <recommendedName>
        <fullName evidence="4">Wall-associated receptor kinase galacturonan-binding domain-containing protein</fullName>
    </recommendedName>
</protein>
<organism evidence="5 6">
    <name type="scientific">Salix purpurea</name>
    <name type="common">Purple osier willow</name>
    <dbReference type="NCBI Taxonomy" id="77065"/>
    <lineage>
        <taxon>Eukaryota</taxon>
        <taxon>Viridiplantae</taxon>
        <taxon>Streptophyta</taxon>
        <taxon>Embryophyta</taxon>
        <taxon>Tracheophyta</taxon>
        <taxon>Spermatophyta</taxon>
        <taxon>Magnoliopsida</taxon>
        <taxon>eudicotyledons</taxon>
        <taxon>Gunneridae</taxon>
        <taxon>Pentapetalae</taxon>
        <taxon>rosids</taxon>
        <taxon>fabids</taxon>
        <taxon>Malpighiales</taxon>
        <taxon>Salicaceae</taxon>
        <taxon>Saliceae</taxon>
        <taxon>Salix</taxon>
    </lineage>
</organism>